<dbReference type="InterPro" id="IPR036388">
    <property type="entry name" value="WH-like_DNA-bd_sf"/>
</dbReference>
<comment type="caution">
    <text evidence="10">The sequence shown here is derived from an EMBL/GenBank/DDBJ whole genome shotgun (WGS) entry which is preliminary data.</text>
</comment>
<dbReference type="RefSeq" id="WP_220335951.1">
    <property type="nucleotide sequence ID" value="NZ_JAEUAK010000007.1"/>
</dbReference>
<feature type="domain" description="OmpR/PhoB-type" evidence="9">
    <location>
        <begin position="131"/>
        <end position="229"/>
    </location>
</feature>
<evidence type="ECO:0000256" key="5">
    <source>
        <dbReference type="ARBA" id="ARBA00023163"/>
    </source>
</evidence>
<proteinExistence type="predicted"/>
<dbReference type="InterPro" id="IPR016032">
    <property type="entry name" value="Sig_transdc_resp-reg_C-effctor"/>
</dbReference>
<dbReference type="PANTHER" id="PTHR48111">
    <property type="entry name" value="REGULATOR OF RPOS"/>
    <property type="match status" value="1"/>
</dbReference>
<dbReference type="Pfam" id="PF00486">
    <property type="entry name" value="Trans_reg_C"/>
    <property type="match status" value="1"/>
</dbReference>
<dbReference type="Gene3D" id="1.10.10.10">
    <property type="entry name" value="Winged helix-like DNA-binding domain superfamily/Winged helix DNA-binding domain"/>
    <property type="match status" value="1"/>
</dbReference>
<feature type="domain" description="Response regulatory" evidence="8">
    <location>
        <begin position="4"/>
        <end position="118"/>
    </location>
</feature>
<organism evidence="10 11">
    <name type="scientific">Rhizobium mesosinicum</name>
    <dbReference type="NCBI Taxonomy" id="335017"/>
    <lineage>
        <taxon>Bacteria</taxon>
        <taxon>Pseudomonadati</taxon>
        <taxon>Pseudomonadota</taxon>
        <taxon>Alphaproteobacteria</taxon>
        <taxon>Hyphomicrobiales</taxon>
        <taxon>Rhizobiaceae</taxon>
        <taxon>Rhizobium/Agrobacterium group</taxon>
        <taxon>Rhizobium</taxon>
    </lineage>
</organism>
<comment type="caution">
    <text evidence="6">Lacks conserved residue(s) required for the propagation of feature annotation.</text>
</comment>
<accession>A0ABS7GZ09</accession>
<dbReference type="Gene3D" id="3.40.50.2300">
    <property type="match status" value="1"/>
</dbReference>
<evidence type="ECO:0000256" key="2">
    <source>
        <dbReference type="ARBA" id="ARBA00023012"/>
    </source>
</evidence>
<keyword evidence="11" id="KW-1185">Reference proteome</keyword>
<dbReference type="EMBL" id="JAEUAK010000007">
    <property type="protein sequence ID" value="MBW9054595.1"/>
    <property type="molecule type" value="Genomic_DNA"/>
</dbReference>
<dbReference type="SMART" id="SM00862">
    <property type="entry name" value="Trans_reg_C"/>
    <property type="match status" value="1"/>
</dbReference>
<reference evidence="10 11" key="1">
    <citation type="journal article" date="2021" name="MBio">
        <title>Poor Competitiveness of Bradyrhizobium in Pigeon Pea Root Colonization in Indian Soils.</title>
        <authorList>
            <person name="Chalasani D."/>
            <person name="Basu A."/>
            <person name="Pullabhotla S.V.S.R.N."/>
            <person name="Jorrin B."/>
            <person name="Neal A.L."/>
            <person name="Poole P.S."/>
            <person name="Podile A.R."/>
            <person name="Tkacz A."/>
        </authorList>
    </citation>
    <scope>NUCLEOTIDE SEQUENCE [LARGE SCALE GENOMIC DNA]</scope>
    <source>
        <strain evidence="10 11">HU56</strain>
    </source>
</reference>
<evidence type="ECO:0000259" key="8">
    <source>
        <dbReference type="PROSITE" id="PS50110"/>
    </source>
</evidence>
<keyword evidence="3" id="KW-0805">Transcription regulation</keyword>
<sequence length="232" mass="26162">MKPNIVISSLDADFSLTLRHILEVEGFSTDLAMGPAETVDAIRQKQNVGLVLDGRNEFAINLCRSLRSDAGIGQVRIVTLVPKEAEHRYEAFLNAGVDEVFIRPIEPDRYLRALKRLLGANGRRSCMHQEQEAIQHRGLTVDPRAHRVMYDGRDIHLGPIEFALLRTMTGEPSRAFRRDELASLAWPQAVFVDPKTVNVHIGRLRRALSAVMARDIIRTVRGIGYGIEFDRE</sequence>
<dbReference type="InterPro" id="IPR001789">
    <property type="entry name" value="Sig_transdc_resp-reg_receiver"/>
</dbReference>
<dbReference type="SUPFAM" id="SSF46894">
    <property type="entry name" value="C-terminal effector domain of the bipartite response regulators"/>
    <property type="match status" value="1"/>
</dbReference>
<evidence type="ECO:0000256" key="1">
    <source>
        <dbReference type="ARBA" id="ARBA00022553"/>
    </source>
</evidence>
<dbReference type="Proteomes" id="UP000717752">
    <property type="component" value="Unassembled WGS sequence"/>
</dbReference>
<dbReference type="PANTHER" id="PTHR48111:SF1">
    <property type="entry name" value="TWO-COMPONENT RESPONSE REGULATOR ORR33"/>
    <property type="match status" value="1"/>
</dbReference>
<dbReference type="SUPFAM" id="SSF52172">
    <property type="entry name" value="CheY-like"/>
    <property type="match status" value="1"/>
</dbReference>
<evidence type="ECO:0000256" key="3">
    <source>
        <dbReference type="ARBA" id="ARBA00023015"/>
    </source>
</evidence>
<evidence type="ECO:0000256" key="7">
    <source>
        <dbReference type="PROSITE-ProRule" id="PRU01091"/>
    </source>
</evidence>
<keyword evidence="4 7" id="KW-0238">DNA-binding</keyword>
<dbReference type="CDD" id="cd00383">
    <property type="entry name" value="trans_reg_C"/>
    <property type="match status" value="1"/>
</dbReference>
<protein>
    <submittedName>
        <fullName evidence="10">Winged helix-turn-helix domain-containing protein</fullName>
    </submittedName>
</protein>
<dbReference type="InterPro" id="IPR001867">
    <property type="entry name" value="OmpR/PhoB-type_DNA-bd"/>
</dbReference>
<dbReference type="InterPro" id="IPR039420">
    <property type="entry name" value="WalR-like"/>
</dbReference>
<evidence type="ECO:0000256" key="4">
    <source>
        <dbReference type="ARBA" id="ARBA00023125"/>
    </source>
</evidence>
<keyword evidence="2" id="KW-0902">Two-component regulatory system</keyword>
<gene>
    <name evidence="10" type="ORF">JNB85_19515</name>
</gene>
<keyword evidence="5" id="KW-0804">Transcription</keyword>
<evidence type="ECO:0000313" key="10">
    <source>
        <dbReference type="EMBL" id="MBW9054595.1"/>
    </source>
</evidence>
<evidence type="ECO:0000256" key="6">
    <source>
        <dbReference type="PROSITE-ProRule" id="PRU00169"/>
    </source>
</evidence>
<name>A0ABS7GZ09_9HYPH</name>
<evidence type="ECO:0000313" key="11">
    <source>
        <dbReference type="Proteomes" id="UP000717752"/>
    </source>
</evidence>
<dbReference type="InterPro" id="IPR011006">
    <property type="entry name" value="CheY-like_superfamily"/>
</dbReference>
<evidence type="ECO:0000259" key="9">
    <source>
        <dbReference type="PROSITE" id="PS51755"/>
    </source>
</evidence>
<keyword evidence="1" id="KW-0597">Phosphoprotein</keyword>
<dbReference type="PROSITE" id="PS51755">
    <property type="entry name" value="OMPR_PHOB"/>
    <property type="match status" value="1"/>
</dbReference>
<feature type="DNA-binding region" description="OmpR/PhoB-type" evidence="7">
    <location>
        <begin position="131"/>
        <end position="229"/>
    </location>
</feature>
<dbReference type="PROSITE" id="PS50110">
    <property type="entry name" value="RESPONSE_REGULATORY"/>
    <property type="match status" value="1"/>
</dbReference>